<feature type="transmembrane region" description="Helical" evidence="1">
    <location>
        <begin position="47"/>
        <end position="66"/>
    </location>
</feature>
<proteinExistence type="predicted"/>
<reference evidence="2 3" key="1">
    <citation type="submission" date="2017-04" db="EMBL/GenBank/DDBJ databases">
        <authorList>
            <person name="Afonso C.L."/>
            <person name="Miller P.J."/>
            <person name="Scott M.A."/>
            <person name="Spackman E."/>
            <person name="Goraichik I."/>
            <person name="Dimitrov K.M."/>
            <person name="Suarez D.L."/>
            <person name="Swayne D.E."/>
        </authorList>
    </citation>
    <scope>NUCLEOTIDE SEQUENCE [LARGE SCALE GENOMIC DNA]</scope>
    <source>
        <strain evidence="2 3">DSM 26133</strain>
    </source>
</reference>
<evidence type="ECO:0000313" key="2">
    <source>
        <dbReference type="EMBL" id="SMD36069.1"/>
    </source>
</evidence>
<dbReference type="InterPro" id="IPR031709">
    <property type="entry name" value="PutAbiC"/>
</dbReference>
<dbReference type="EMBL" id="FWYF01000003">
    <property type="protein sequence ID" value="SMD36069.1"/>
    <property type="molecule type" value="Genomic_DNA"/>
</dbReference>
<evidence type="ECO:0000313" key="3">
    <source>
        <dbReference type="Proteomes" id="UP000192472"/>
    </source>
</evidence>
<keyword evidence="1" id="KW-1133">Transmembrane helix</keyword>
<sequence length="268" mass="31589">MSKLRWLGPLVLVVGLIALFFPWDLIDGTQVGIFIIDINKYSAFGEFIGGIMSLTAVALIYMTYNAQKSELDETRKVLSKQAFEMTFFNMLSELNGIIELMFGRINNKKASKRNYMFEVFKKYKALCLVQMNQVNNEHEAGKLIHKSIVNSQYEDFIYDEHQQNLSHYFRYVYNILKFIRVNSQENTDVIKDLHYVSLLQARVSNAEMGLLFYNSISDHARTSDGAYRFREWLDYYGFFENIDPKFLVIEDHAEKFYPKTKFKFRCNY</sequence>
<keyword evidence="3" id="KW-1185">Reference proteome</keyword>
<dbReference type="Pfam" id="PF16872">
    <property type="entry name" value="putAbiC"/>
    <property type="match status" value="1"/>
</dbReference>
<organism evidence="2 3">
    <name type="scientific">Reichenbachiella faecimaris</name>
    <dbReference type="NCBI Taxonomy" id="692418"/>
    <lineage>
        <taxon>Bacteria</taxon>
        <taxon>Pseudomonadati</taxon>
        <taxon>Bacteroidota</taxon>
        <taxon>Cytophagia</taxon>
        <taxon>Cytophagales</taxon>
        <taxon>Reichenbachiellaceae</taxon>
        <taxon>Reichenbachiella</taxon>
    </lineage>
</organism>
<protein>
    <submittedName>
        <fullName evidence="2">Putative phage abortive infection protein</fullName>
    </submittedName>
</protein>
<dbReference type="STRING" id="692418.SAMN04488029_2695"/>
<name>A0A1W2GHD7_REIFA</name>
<keyword evidence="1" id="KW-0472">Membrane</keyword>
<accession>A0A1W2GHD7</accession>
<evidence type="ECO:0000256" key="1">
    <source>
        <dbReference type="SAM" id="Phobius"/>
    </source>
</evidence>
<dbReference type="AlphaFoldDB" id="A0A1W2GHD7"/>
<dbReference type="OrthoDB" id="6678638at2"/>
<dbReference type="RefSeq" id="WP_084373362.1">
    <property type="nucleotide sequence ID" value="NZ_FWYF01000003.1"/>
</dbReference>
<keyword evidence="1" id="KW-0812">Transmembrane</keyword>
<feature type="transmembrane region" description="Helical" evidence="1">
    <location>
        <begin position="6"/>
        <end position="26"/>
    </location>
</feature>
<gene>
    <name evidence="2" type="ORF">SAMN04488029_2695</name>
</gene>
<dbReference type="Proteomes" id="UP000192472">
    <property type="component" value="Unassembled WGS sequence"/>
</dbReference>